<dbReference type="InterPro" id="IPR049237">
    <property type="entry name" value="DUF2264_C"/>
</dbReference>
<dbReference type="Gene3D" id="3.20.20.300">
    <property type="entry name" value="Glycoside hydrolase, family 3, N-terminal domain"/>
    <property type="match status" value="1"/>
</dbReference>
<evidence type="ECO:0000313" key="5">
    <source>
        <dbReference type="Proteomes" id="UP000326799"/>
    </source>
</evidence>
<evidence type="ECO:0000256" key="1">
    <source>
        <dbReference type="ARBA" id="ARBA00023277"/>
    </source>
</evidence>
<protein>
    <recommendedName>
        <fullName evidence="6">DUF2264 domain-containing protein</fullName>
    </recommendedName>
</protein>
<dbReference type="InterPro" id="IPR049349">
    <property type="entry name" value="DUF2264_N"/>
</dbReference>
<dbReference type="Pfam" id="PF10022">
    <property type="entry name" value="DUF2264"/>
    <property type="match status" value="1"/>
</dbReference>
<feature type="domain" description="DUF2264" evidence="2">
    <location>
        <begin position="14"/>
        <end position="371"/>
    </location>
</feature>
<organism evidence="4 5">
    <name type="scientific">Aspergillus novoparasiticus</name>
    <dbReference type="NCBI Taxonomy" id="986946"/>
    <lineage>
        <taxon>Eukaryota</taxon>
        <taxon>Fungi</taxon>
        <taxon>Dikarya</taxon>
        <taxon>Ascomycota</taxon>
        <taxon>Pezizomycotina</taxon>
        <taxon>Eurotiomycetes</taxon>
        <taxon>Eurotiomycetidae</taxon>
        <taxon>Eurotiales</taxon>
        <taxon>Aspergillaceae</taxon>
        <taxon>Aspergillus</taxon>
        <taxon>Aspergillus subgen. Circumdati</taxon>
    </lineage>
</organism>
<evidence type="ECO:0000259" key="2">
    <source>
        <dbReference type="Pfam" id="PF10022"/>
    </source>
</evidence>
<name>A0A5N6ED78_9EURO</name>
<proteinExistence type="predicted"/>
<reference evidence="4 5" key="1">
    <citation type="submission" date="2019-04" db="EMBL/GenBank/DDBJ databases">
        <title>Fungal friends and foes A comparative genomics study of 23 Aspergillus species from section Flavi.</title>
        <authorList>
            <consortium name="DOE Joint Genome Institute"/>
            <person name="Kjaerbolling I."/>
            <person name="Vesth T.C."/>
            <person name="Frisvad J.C."/>
            <person name="Nybo J.L."/>
            <person name="Theobald S."/>
            <person name="Kildgaard S."/>
            <person name="Petersen T.I."/>
            <person name="Kuo A."/>
            <person name="Sato A."/>
            <person name="Lyhne E.K."/>
            <person name="Kogle M.E."/>
            <person name="Wiebenga A."/>
            <person name="Kun R.S."/>
            <person name="Lubbers R.J."/>
            <person name="Makela M.R."/>
            <person name="Barry K."/>
            <person name="Chovatia M."/>
            <person name="Clum A."/>
            <person name="Daum C."/>
            <person name="Haridas S."/>
            <person name="He G."/>
            <person name="LaButti K."/>
            <person name="Lipzen A."/>
            <person name="Mondo S."/>
            <person name="Pangilinan J."/>
            <person name="Riley R."/>
            <person name="Salamov A."/>
            <person name="Simmons B.A."/>
            <person name="Magnuson J.K."/>
            <person name="Henrissat B."/>
            <person name="Mortensen U.H."/>
            <person name="Larsen T.O."/>
            <person name="De vries R.P."/>
            <person name="Grigoriev I.V."/>
            <person name="Machida M."/>
            <person name="Baker S.E."/>
            <person name="Andersen M.R."/>
        </authorList>
    </citation>
    <scope>NUCLEOTIDE SEQUENCE [LARGE SCALE GENOMIC DNA]</scope>
    <source>
        <strain evidence="4 5">CBS 126849</strain>
    </source>
</reference>
<dbReference type="Pfam" id="PF20938">
    <property type="entry name" value="DUF2264_C"/>
    <property type="match status" value="1"/>
</dbReference>
<dbReference type="PIRSF" id="PIRSF014753">
    <property type="entry name" value="UCP014753"/>
    <property type="match status" value="1"/>
</dbReference>
<dbReference type="GO" id="GO:0005975">
    <property type="term" value="P:carbohydrate metabolic process"/>
    <property type="evidence" value="ECO:0007669"/>
    <property type="project" value="InterPro"/>
</dbReference>
<dbReference type="PANTHER" id="PTHR35339:SF2">
    <property type="entry name" value="DUF2264 DOMAIN-CONTAINING PROTEIN-RELATED"/>
    <property type="match status" value="1"/>
</dbReference>
<dbReference type="InterPro" id="IPR016624">
    <property type="entry name" value="UCP014753"/>
</dbReference>
<evidence type="ECO:0000313" key="4">
    <source>
        <dbReference type="EMBL" id="KAB8215552.1"/>
    </source>
</evidence>
<accession>A0A5N6ED78</accession>
<gene>
    <name evidence="4" type="ORF">BDV33DRAFT_208260</name>
</gene>
<feature type="domain" description="DUF2264" evidence="3">
    <location>
        <begin position="387"/>
        <end position="675"/>
    </location>
</feature>
<dbReference type="Proteomes" id="UP000326799">
    <property type="component" value="Unassembled WGS sequence"/>
</dbReference>
<dbReference type="GO" id="GO:0004553">
    <property type="term" value="F:hydrolase activity, hydrolyzing O-glycosyl compounds"/>
    <property type="evidence" value="ECO:0007669"/>
    <property type="project" value="InterPro"/>
</dbReference>
<evidence type="ECO:0008006" key="6">
    <source>
        <dbReference type="Google" id="ProtNLM"/>
    </source>
</evidence>
<dbReference type="EMBL" id="ML733500">
    <property type="protein sequence ID" value="KAB8215552.1"/>
    <property type="molecule type" value="Genomic_DNA"/>
</dbReference>
<sequence length="730" mass="80645">MPALPGFTDNPFQTRSDLVRASAALLSPLEQYRSPHKALIKVSTETAAGFDEVSAQLEGFARPLWAIASLLTPASSADSLGLNVDSWACGLRAGTNPASSEYWGDLGDFDQRMVEMESIAYALLMAPAALLSGMDAVARENLETWLCQINGRQMPQNNWRWFRVLVNLALGSQDEDVVAQDLKMLDSFDLGEGWSSDGLWGDERKQADYYSGSFAIQFARMLYVRFMEDRGLDSNDRSRIERYKLDTRQFASGFWRYFDVDGSAIPFGRSLTYRFAFAAFWSAVAIAGVQLDAPLNNIGVIKGLLLRHLRWWAKQPGIFNTDGTINIGYAYPNMFLSENYNSPQSVYWCLKSFTILCLPESHPFWIAKELPHPLAAQMLLTQPLIDEVKLLWQPRHILCGGRSHHFLLSSGQGTTKPHRAREAKYGKMAYSSFFGFSVPSGTLLEQMAPDSTLTVSLDDGEAWIVRANPFNVKGQQIPICTSSAAAGMDTGARTVPALVSTWRPKKAIEFEVRTTLIAASDLWPGWHFRIHKVWWSASAIKSGARLVDAGFAASAVARTGLLCPETELRMLLDQDAPIVEAWGKDEQSCLILSDGSASGVVHLETDLTSTRRSGDGRLVNKTPLLLRADANTNLIMQRTLIPAVQHTLVADSDTKFAGEMWLATGIFAVSKTSGIKHCITHEQELYSKGVDGAGNYAIEAVSSNIDDKTMQELYLWTFQDALKAGAGNIM</sequence>
<keyword evidence="1" id="KW-0119">Carbohydrate metabolism</keyword>
<dbReference type="InterPro" id="IPR036962">
    <property type="entry name" value="Glyco_hydro_3_N_sf"/>
</dbReference>
<keyword evidence="5" id="KW-1185">Reference proteome</keyword>
<evidence type="ECO:0000259" key="3">
    <source>
        <dbReference type="Pfam" id="PF20938"/>
    </source>
</evidence>
<dbReference type="PANTHER" id="PTHR35339">
    <property type="entry name" value="LINALOOL DEHYDRATASE_ISOMERASE DOMAIN-CONTAINING PROTEIN"/>
    <property type="match status" value="1"/>
</dbReference>
<dbReference type="AlphaFoldDB" id="A0A5N6ED78"/>